<dbReference type="Gene3D" id="1.20.1270.390">
    <property type="match status" value="1"/>
</dbReference>
<evidence type="ECO:0000313" key="4">
    <source>
        <dbReference type="Proteomes" id="UP000269708"/>
    </source>
</evidence>
<feature type="signal peptide" evidence="1">
    <location>
        <begin position="1"/>
        <end position="25"/>
    </location>
</feature>
<evidence type="ECO:0000313" key="3">
    <source>
        <dbReference type="EMBL" id="RPE79606.1"/>
    </source>
</evidence>
<dbReference type="EMBL" id="RKQN01000002">
    <property type="protein sequence ID" value="RPE79606.1"/>
    <property type="molecule type" value="Genomic_DNA"/>
</dbReference>
<dbReference type="InterPro" id="IPR025511">
    <property type="entry name" value="DUF4398"/>
</dbReference>
<reference evidence="3 4" key="1">
    <citation type="submission" date="2018-11" db="EMBL/GenBank/DDBJ databases">
        <title>Genomic Encyclopedia of Type Strains, Phase IV (KMG-IV): sequencing the most valuable type-strain genomes for metagenomic binning, comparative biology and taxonomic classification.</title>
        <authorList>
            <person name="Goeker M."/>
        </authorList>
    </citation>
    <scope>NUCLEOTIDE SEQUENCE [LARGE SCALE GENOMIC DNA]</scope>
    <source>
        <strain evidence="3 4">DSM 25623</strain>
    </source>
</reference>
<sequence length="127" mass="13248">MTPSFAQFRLPLLAAVLASALGACASLPPPTGEVAAAEQAVARAENGDGDQYAADDLNRARGELSQAQAALSAGRDDDARRLALAAAADADLAAARSRQAKAEAALELRRNEVAELRRRVQNPEGQR</sequence>
<comment type="caution">
    <text evidence="3">The sequence shown here is derived from an EMBL/GenBank/DDBJ whole genome shotgun (WGS) entry which is preliminary data.</text>
</comment>
<organism evidence="3 4">
    <name type="scientific">Vulcaniibacterium tengchongense</name>
    <dbReference type="NCBI Taxonomy" id="1273429"/>
    <lineage>
        <taxon>Bacteria</taxon>
        <taxon>Pseudomonadati</taxon>
        <taxon>Pseudomonadota</taxon>
        <taxon>Gammaproteobacteria</taxon>
        <taxon>Lysobacterales</taxon>
        <taxon>Lysobacteraceae</taxon>
        <taxon>Vulcaniibacterium</taxon>
    </lineage>
</organism>
<dbReference type="Proteomes" id="UP000269708">
    <property type="component" value="Unassembled WGS sequence"/>
</dbReference>
<dbReference type="Pfam" id="PF14346">
    <property type="entry name" value="DUF4398"/>
    <property type="match status" value="1"/>
</dbReference>
<evidence type="ECO:0000256" key="1">
    <source>
        <dbReference type="SAM" id="SignalP"/>
    </source>
</evidence>
<gene>
    <name evidence="3" type="ORF">EDC50_1428</name>
</gene>
<accession>A0A3N4V9E0</accession>
<feature type="domain" description="DUF4398" evidence="2">
    <location>
        <begin position="33"/>
        <end position="106"/>
    </location>
</feature>
<protein>
    <submittedName>
        <fullName evidence="3">Uncharacterized protein DUF4398</fullName>
    </submittedName>
</protein>
<name>A0A3N4V9E0_9GAMM</name>
<evidence type="ECO:0000259" key="2">
    <source>
        <dbReference type="Pfam" id="PF14346"/>
    </source>
</evidence>
<keyword evidence="1" id="KW-0732">Signal</keyword>
<feature type="chain" id="PRO_5018065218" evidence="1">
    <location>
        <begin position="26"/>
        <end position="127"/>
    </location>
</feature>
<proteinExistence type="predicted"/>
<keyword evidence="4" id="KW-1185">Reference proteome</keyword>
<dbReference type="AlphaFoldDB" id="A0A3N4V9E0"/>